<evidence type="ECO:0000313" key="1">
    <source>
        <dbReference type="EMBL" id="QJA61106.1"/>
    </source>
</evidence>
<proteinExistence type="predicted"/>
<organism evidence="3">
    <name type="scientific">viral metagenome</name>
    <dbReference type="NCBI Taxonomy" id="1070528"/>
    <lineage>
        <taxon>unclassified sequences</taxon>
        <taxon>metagenomes</taxon>
        <taxon>organismal metagenomes</taxon>
    </lineage>
</organism>
<gene>
    <name evidence="2" type="ORF">MM415A00305_0056</name>
    <name evidence="1" type="ORF">MM415B01000_0032</name>
    <name evidence="3" type="ORF">TM448B06662_0007</name>
</gene>
<reference evidence="3" key="1">
    <citation type="submission" date="2020-03" db="EMBL/GenBank/DDBJ databases">
        <title>The deep terrestrial virosphere.</title>
        <authorList>
            <person name="Holmfeldt K."/>
            <person name="Nilsson E."/>
            <person name="Simone D."/>
            <person name="Lopez-Fernandez M."/>
            <person name="Wu X."/>
            <person name="de Brujin I."/>
            <person name="Lundin D."/>
            <person name="Andersson A."/>
            <person name="Bertilsson S."/>
            <person name="Dopson M."/>
        </authorList>
    </citation>
    <scope>NUCLEOTIDE SEQUENCE</scope>
    <source>
        <strain evidence="2">MM415A00305</strain>
        <strain evidence="1">MM415B01000</strain>
        <strain evidence="3">TM448B06662</strain>
    </source>
</reference>
<evidence type="ECO:0000313" key="2">
    <source>
        <dbReference type="EMBL" id="QJA83258.1"/>
    </source>
</evidence>
<sequence length="86" mass="9575">MSKQLTPGEVYSDVATCGEIDCPFRHSHKPTLMREMPSEGDGRRRVQCPVCHLTLIFVPYTVKVMCETRGVYTGPENGAKKESTDA</sequence>
<evidence type="ECO:0000313" key="3">
    <source>
        <dbReference type="EMBL" id="QJI04197.1"/>
    </source>
</evidence>
<protein>
    <submittedName>
        <fullName evidence="3">Uncharacterized protein</fullName>
    </submittedName>
</protein>
<dbReference type="EMBL" id="MT142506">
    <property type="protein sequence ID" value="QJA83258.1"/>
    <property type="molecule type" value="Genomic_DNA"/>
</dbReference>
<accession>A0A6M3Y1U5</accession>
<dbReference type="EMBL" id="MT145157">
    <property type="protein sequence ID" value="QJI04197.1"/>
    <property type="molecule type" value="Genomic_DNA"/>
</dbReference>
<dbReference type="AlphaFoldDB" id="A0A6M3Y1U5"/>
<name>A0A6M3Y1U5_9ZZZZ</name>
<dbReference type="EMBL" id="MT141430">
    <property type="protein sequence ID" value="QJA61106.1"/>
    <property type="molecule type" value="Genomic_DNA"/>
</dbReference>